<dbReference type="GO" id="GO:0031624">
    <property type="term" value="F:ubiquitin conjugating enzyme binding"/>
    <property type="evidence" value="ECO:0007669"/>
    <property type="project" value="TreeGrafter"/>
</dbReference>
<protein>
    <recommendedName>
        <fullName evidence="2">CUE domain-containing protein</fullName>
    </recommendedName>
</protein>
<evidence type="ECO:0000256" key="1">
    <source>
        <dbReference type="SAM" id="MobiDB-lite"/>
    </source>
</evidence>
<dbReference type="AlphaFoldDB" id="A0A8H7F7P5"/>
<feature type="compositionally biased region" description="Polar residues" evidence="1">
    <location>
        <begin position="309"/>
        <end position="322"/>
    </location>
</feature>
<accession>A0A8H7F7P5</accession>
<gene>
    <name evidence="3" type="ORF">Agabi119p4_1630</name>
</gene>
<dbReference type="EMBL" id="JABXXO010000003">
    <property type="protein sequence ID" value="KAF7782254.1"/>
    <property type="molecule type" value="Genomic_DNA"/>
</dbReference>
<sequence length="424" mass="46240">MEEPKQETKPDNTHSGNNVVEPPVHTSHGGPAEDATESPPALPMPIIPTTTMPSALAGQSITNPTLSSPPIPETRTGAPDTPMRRKNPQIAELKAIFPDYDEAILQSVLESCDGNQDRAIDLLLGMSDPNFKPAAENQVQQRTMTQEELDEQLARRLMLEEQEQAQELWQQQQQQQQQQQRRPQLQTRQQQQQQQQQPNAAGGNDTLSEVQEHFNRIAASGKKTFGAFMEKVKAKIQEFDKPESDASGSGVQPTWGNTNSTTPHDSNAATRSPPPRTDYQPYRGGHATGGDYNTNTAMPQPAAYYDPNHSPQSHSTPLQFPSPNVDAKKSTQPTAVEGYDVTPIASQPIATPSSAAQSSSATVAASPPPRGPSPGNPIDGGKLGLLPKRPISLVRDQPQTQNQHAQRHNTDDDDLEYAESPFDK</sequence>
<dbReference type="InterPro" id="IPR003892">
    <property type="entry name" value="CUE"/>
</dbReference>
<dbReference type="GO" id="GO:0006511">
    <property type="term" value="P:ubiquitin-dependent protein catabolic process"/>
    <property type="evidence" value="ECO:0007669"/>
    <property type="project" value="TreeGrafter"/>
</dbReference>
<feature type="compositionally biased region" description="Polar residues" evidence="1">
    <location>
        <begin position="246"/>
        <end position="270"/>
    </location>
</feature>
<feature type="domain" description="CUE" evidence="2">
    <location>
        <begin position="85"/>
        <end position="128"/>
    </location>
</feature>
<feature type="region of interest" description="Disordered" evidence="1">
    <location>
        <begin position="179"/>
        <end position="206"/>
    </location>
</feature>
<dbReference type="InterPro" id="IPR009060">
    <property type="entry name" value="UBA-like_sf"/>
</dbReference>
<dbReference type="GO" id="GO:0043130">
    <property type="term" value="F:ubiquitin binding"/>
    <property type="evidence" value="ECO:0007669"/>
    <property type="project" value="InterPro"/>
</dbReference>
<dbReference type="SMART" id="SM00546">
    <property type="entry name" value="CUE"/>
    <property type="match status" value="1"/>
</dbReference>
<organism evidence="3 4">
    <name type="scientific">Agaricus bisporus var. burnettii</name>
    <dbReference type="NCBI Taxonomy" id="192524"/>
    <lineage>
        <taxon>Eukaryota</taxon>
        <taxon>Fungi</taxon>
        <taxon>Dikarya</taxon>
        <taxon>Basidiomycota</taxon>
        <taxon>Agaricomycotina</taxon>
        <taxon>Agaricomycetes</taxon>
        <taxon>Agaricomycetidae</taxon>
        <taxon>Agaricales</taxon>
        <taxon>Agaricineae</taxon>
        <taxon>Agaricaceae</taxon>
        <taxon>Agaricus</taxon>
    </lineage>
</organism>
<feature type="compositionally biased region" description="Low complexity" evidence="1">
    <location>
        <begin position="343"/>
        <end position="365"/>
    </location>
</feature>
<dbReference type="PANTHER" id="PTHR16461">
    <property type="entry name" value="TOLL-INTERACTING PROTEIN"/>
    <property type="match status" value="1"/>
</dbReference>
<dbReference type="PANTHER" id="PTHR16461:SF5">
    <property type="entry name" value="TOLL-INTERACTING PROTEIN"/>
    <property type="match status" value="1"/>
</dbReference>
<dbReference type="PROSITE" id="PS51140">
    <property type="entry name" value="CUE"/>
    <property type="match status" value="1"/>
</dbReference>
<dbReference type="Pfam" id="PF02845">
    <property type="entry name" value="CUE"/>
    <property type="match status" value="1"/>
</dbReference>
<evidence type="ECO:0000313" key="4">
    <source>
        <dbReference type="Proteomes" id="UP000629468"/>
    </source>
</evidence>
<feature type="compositionally biased region" description="Low complexity" evidence="1">
    <location>
        <begin position="179"/>
        <end position="197"/>
    </location>
</feature>
<name>A0A8H7F7P5_AGABI</name>
<dbReference type="SUPFAM" id="SSF46934">
    <property type="entry name" value="UBA-like"/>
    <property type="match status" value="1"/>
</dbReference>
<dbReference type="CDD" id="cd14279">
    <property type="entry name" value="CUE"/>
    <property type="match status" value="1"/>
</dbReference>
<dbReference type="Gene3D" id="1.10.8.10">
    <property type="entry name" value="DNA helicase RuvA subunit, C-terminal domain"/>
    <property type="match status" value="1"/>
</dbReference>
<evidence type="ECO:0000313" key="3">
    <source>
        <dbReference type="EMBL" id="KAF7782254.1"/>
    </source>
</evidence>
<evidence type="ECO:0000259" key="2">
    <source>
        <dbReference type="PROSITE" id="PS51140"/>
    </source>
</evidence>
<dbReference type="GO" id="GO:0005737">
    <property type="term" value="C:cytoplasm"/>
    <property type="evidence" value="ECO:0007669"/>
    <property type="project" value="TreeGrafter"/>
</dbReference>
<feature type="compositionally biased region" description="Pro residues" evidence="1">
    <location>
        <begin position="366"/>
        <end position="375"/>
    </location>
</feature>
<feature type="region of interest" description="Disordered" evidence="1">
    <location>
        <begin position="1"/>
        <end position="89"/>
    </location>
</feature>
<feature type="compositionally biased region" description="Basic and acidic residues" evidence="1">
    <location>
        <begin position="1"/>
        <end position="12"/>
    </location>
</feature>
<comment type="caution">
    <text evidence="3">The sequence shown here is derived from an EMBL/GenBank/DDBJ whole genome shotgun (WGS) entry which is preliminary data.</text>
</comment>
<reference evidence="3 4" key="1">
    <citation type="journal article" name="Sci. Rep.">
        <title>Telomere-to-telomere assembled and centromere annotated genomes of the two main subspecies of the button mushroom Agaricus bisporus reveal especially polymorphic chromosome ends.</title>
        <authorList>
            <person name="Sonnenberg A.S.M."/>
            <person name="Sedaghat-Telgerd N."/>
            <person name="Lavrijssen B."/>
            <person name="Ohm R.A."/>
            <person name="Hendrickx P.M."/>
            <person name="Scholtmeijer K."/>
            <person name="Baars J.J.P."/>
            <person name="van Peer A."/>
        </authorList>
    </citation>
    <scope>NUCLEOTIDE SEQUENCE [LARGE SCALE GENOMIC DNA]</scope>
    <source>
        <strain evidence="3 4">H119_p4</strain>
    </source>
</reference>
<feature type="compositionally biased region" description="Polar residues" evidence="1">
    <location>
        <begin position="57"/>
        <end position="66"/>
    </location>
</feature>
<proteinExistence type="predicted"/>
<dbReference type="Proteomes" id="UP000629468">
    <property type="component" value="Unassembled WGS sequence"/>
</dbReference>
<feature type="region of interest" description="Disordered" evidence="1">
    <location>
        <begin position="239"/>
        <end position="424"/>
    </location>
</feature>